<name>A0ABN2F487_9ACTN</name>
<comment type="caution">
    <text evidence="2">The sequence shown here is derived from an EMBL/GenBank/DDBJ whole genome shotgun (WGS) entry which is preliminary data.</text>
</comment>
<proteinExistence type="predicted"/>
<gene>
    <name evidence="2" type="ORF">GCM10009744_16770</name>
</gene>
<feature type="compositionally biased region" description="Basic and acidic residues" evidence="1">
    <location>
        <begin position="79"/>
        <end position="89"/>
    </location>
</feature>
<organism evidence="2 3">
    <name type="scientific">Kribbella alba</name>
    <dbReference type="NCBI Taxonomy" id="190197"/>
    <lineage>
        <taxon>Bacteria</taxon>
        <taxon>Bacillati</taxon>
        <taxon>Actinomycetota</taxon>
        <taxon>Actinomycetes</taxon>
        <taxon>Propionibacteriales</taxon>
        <taxon>Kribbellaceae</taxon>
        <taxon>Kribbella</taxon>
    </lineage>
</organism>
<keyword evidence="3" id="KW-1185">Reference proteome</keyword>
<sequence>MESQVRAGRWAVRGRQSLALITGDLSEYGAWWSAVFEVGSGAALDGATALRAAGLTGFDAPIHVSTPKSARPRRPRGVVVHETRRRQPDDLTGSELPRVRPPVAAIRAALWAVSNKQASLILAMSVQQGLTTPTELTEALSSIRRHRRRRFLQQVINEIAGGAQSTGEIDFLRLCQEYGLPEPDRQTRRVTPDGIVFLDVEWTMYDVVVEIEGVHHQEAERALADAIRQNELTISSSHVLRIPVLGLHTEPDRFMEQVARLLRSQGWPG</sequence>
<feature type="region of interest" description="Disordered" evidence="1">
    <location>
        <begin position="64"/>
        <end position="97"/>
    </location>
</feature>
<reference evidence="2 3" key="1">
    <citation type="journal article" date="2019" name="Int. J. Syst. Evol. Microbiol.">
        <title>The Global Catalogue of Microorganisms (GCM) 10K type strain sequencing project: providing services to taxonomists for standard genome sequencing and annotation.</title>
        <authorList>
            <consortium name="The Broad Institute Genomics Platform"/>
            <consortium name="The Broad Institute Genome Sequencing Center for Infectious Disease"/>
            <person name="Wu L."/>
            <person name="Ma J."/>
        </authorList>
    </citation>
    <scope>NUCLEOTIDE SEQUENCE [LARGE SCALE GENOMIC DNA]</scope>
    <source>
        <strain evidence="2 3">JCM 14306</strain>
    </source>
</reference>
<accession>A0ABN2F487</accession>
<dbReference type="EMBL" id="BAAANE010000004">
    <property type="protein sequence ID" value="GAA1629445.1"/>
    <property type="molecule type" value="Genomic_DNA"/>
</dbReference>
<dbReference type="Proteomes" id="UP001501319">
    <property type="component" value="Unassembled WGS sequence"/>
</dbReference>
<evidence type="ECO:0000313" key="2">
    <source>
        <dbReference type="EMBL" id="GAA1629445.1"/>
    </source>
</evidence>
<evidence type="ECO:0000313" key="3">
    <source>
        <dbReference type="Proteomes" id="UP001501319"/>
    </source>
</evidence>
<evidence type="ECO:0000256" key="1">
    <source>
        <dbReference type="SAM" id="MobiDB-lite"/>
    </source>
</evidence>
<evidence type="ECO:0008006" key="4">
    <source>
        <dbReference type="Google" id="ProtNLM"/>
    </source>
</evidence>
<protein>
    <recommendedName>
        <fullName evidence="4">DUF559 domain-containing protein</fullName>
    </recommendedName>
</protein>